<comment type="caution">
    <text evidence="1">The sequence shown here is derived from an EMBL/GenBank/DDBJ whole genome shotgun (WGS) entry which is preliminary data.</text>
</comment>
<gene>
    <name evidence="1" type="ORF">BLA27_24565</name>
</gene>
<proteinExistence type="predicted"/>
<dbReference type="EMBL" id="MOEC01000039">
    <property type="protein sequence ID" value="OIS90887.1"/>
    <property type="molecule type" value="Genomic_DNA"/>
</dbReference>
<evidence type="ECO:0000313" key="1">
    <source>
        <dbReference type="EMBL" id="OIS90887.1"/>
    </source>
</evidence>
<accession>A0A1J6HRR0</accession>
<name>A0A1J6HRR0_9HYPH</name>
<dbReference type="Proteomes" id="UP000182985">
    <property type="component" value="Unassembled WGS sequence"/>
</dbReference>
<sequence>MSFGPVPKLTWYGVAKKKLDPIPRGILRVLGCLPLETCRNPLAAAGMSPKIRGIEGISEADFCDIEYRS</sequence>
<organism evidence="1 2">
    <name type="scientific">Brucella cytisi</name>
    <dbReference type="NCBI Taxonomy" id="407152"/>
    <lineage>
        <taxon>Bacteria</taxon>
        <taxon>Pseudomonadati</taxon>
        <taxon>Pseudomonadota</taxon>
        <taxon>Alphaproteobacteria</taxon>
        <taxon>Hyphomicrobiales</taxon>
        <taxon>Brucellaceae</taxon>
        <taxon>Brucella/Ochrobactrum group</taxon>
        <taxon>Brucella</taxon>
    </lineage>
</organism>
<dbReference type="AlphaFoldDB" id="A0A1J6HRR0"/>
<reference evidence="1 2" key="1">
    <citation type="submission" date="2016-10" db="EMBL/GenBank/DDBJ databases">
        <title>The Draft Genome Sequence of the Potato Rhizosphere Bacteria Ochrobactrum sp. IPA7.2.</title>
        <authorList>
            <person name="Gogoleva N.E."/>
            <person name="Khlopko Y.A."/>
            <person name="Burygin G.L."/>
            <person name="Plotnikov A.O."/>
        </authorList>
    </citation>
    <scope>NUCLEOTIDE SEQUENCE [LARGE SCALE GENOMIC DNA]</scope>
    <source>
        <strain evidence="1 2">IPA7.2</strain>
    </source>
</reference>
<keyword evidence="2" id="KW-1185">Reference proteome</keyword>
<evidence type="ECO:0000313" key="2">
    <source>
        <dbReference type="Proteomes" id="UP000182985"/>
    </source>
</evidence>
<protein>
    <submittedName>
        <fullName evidence="1">Uncharacterized protein</fullName>
    </submittedName>
</protein>